<dbReference type="AlphaFoldDB" id="A0A428RQH6"/>
<reference evidence="3 4" key="1">
    <citation type="submission" date="2017-06" db="EMBL/GenBank/DDBJ databases">
        <title>Cmopartive genomic analysis of Ambrosia Fusariam Clade fungi.</title>
        <authorList>
            <person name="Stajich J.E."/>
            <person name="Carrillo J."/>
            <person name="Kijimoto T."/>
            <person name="Eskalen A."/>
            <person name="O'Donnell K."/>
            <person name="Kasson M."/>
        </authorList>
    </citation>
    <scope>NUCLEOTIDE SEQUENCE [LARGE SCALE GENOMIC DNA]</scope>
    <source>
        <strain evidence="3 4">NRRL 20438</strain>
    </source>
</reference>
<evidence type="ECO:0000313" key="4">
    <source>
        <dbReference type="Proteomes" id="UP000288429"/>
    </source>
</evidence>
<evidence type="ECO:0000313" key="3">
    <source>
        <dbReference type="EMBL" id="RSL79827.1"/>
    </source>
</evidence>
<keyword evidence="2" id="KW-0732">Signal</keyword>
<evidence type="ECO:0000256" key="2">
    <source>
        <dbReference type="SAM" id="SignalP"/>
    </source>
</evidence>
<name>A0A428RQH6_9HYPO</name>
<evidence type="ECO:0008006" key="5">
    <source>
        <dbReference type="Google" id="ProtNLM"/>
    </source>
</evidence>
<dbReference type="Proteomes" id="UP000288429">
    <property type="component" value="Unassembled WGS sequence"/>
</dbReference>
<gene>
    <name evidence="3" type="ORF">CDV31_017172</name>
</gene>
<comment type="caution">
    <text evidence="3">The sequence shown here is derived from an EMBL/GenBank/DDBJ whole genome shotgun (WGS) entry which is preliminary data.</text>
</comment>
<proteinExistence type="predicted"/>
<protein>
    <recommendedName>
        <fullName evidence="5">Secreted protein</fullName>
    </recommendedName>
</protein>
<feature type="signal peptide" evidence="2">
    <location>
        <begin position="1"/>
        <end position="24"/>
    </location>
</feature>
<keyword evidence="4" id="KW-1185">Reference proteome</keyword>
<accession>A0A428RQH6</accession>
<dbReference type="EMBL" id="NIZV01000870">
    <property type="protein sequence ID" value="RSL79827.1"/>
    <property type="molecule type" value="Genomic_DNA"/>
</dbReference>
<feature type="region of interest" description="Disordered" evidence="1">
    <location>
        <begin position="51"/>
        <end position="72"/>
    </location>
</feature>
<organism evidence="3 4">
    <name type="scientific">Fusarium ambrosium</name>
    <dbReference type="NCBI Taxonomy" id="131363"/>
    <lineage>
        <taxon>Eukaryota</taxon>
        <taxon>Fungi</taxon>
        <taxon>Dikarya</taxon>
        <taxon>Ascomycota</taxon>
        <taxon>Pezizomycotina</taxon>
        <taxon>Sordariomycetes</taxon>
        <taxon>Hypocreomycetidae</taxon>
        <taxon>Hypocreales</taxon>
        <taxon>Nectriaceae</taxon>
        <taxon>Fusarium</taxon>
        <taxon>Fusarium solani species complex</taxon>
    </lineage>
</organism>
<feature type="chain" id="PRO_5019314631" description="Secreted protein" evidence="2">
    <location>
        <begin position="25"/>
        <end position="72"/>
    </location>
</feature>
<evidence type="ECO:0000256" key="1">
    <source>
        <dbReference type="SAM" id="MobiDB-lite"/>
    </source>
</evidence>
<sequence>MRVATTLLVSAWLLFSYLCSRRWALPVCLSVEIEWAHRRFGNSGLLQQSRSTPRTACQLQGESNTPANTYVM</sequence>